<feature type="region of interest" description="Disordered" evidence="1">
    <location>
        <begin position="60"/>
        <end position="109"/>
    </location>
</feature>
<keyword evidence="3" id="KW-1185">Reference proteome</keyword>
<feature type="compositionally biased region" description="Low complexity" evidence="1">
    <location>
        <begin position="1"/>
        <end position="14"/>
    </location>
</feature>
<reference evidence="2 3" key="1">
    <citation type="submission" date="2021-05" db="EMBL/GenBank/DDBJ databases">
        <title>Genome Assembly of Synthetic Allotetraploid Brassica napus Reveals Homoeologous Exchanges between Subgenomes.</title>
        <authorList>
            <person name="Davis J.T."/>
        </authorList>
    </citation>
    <scope>NUCLEOTIDE SEQUENCE [LARGE SCALE GENOMIC DNA]</scope>
    <source>
        <strain evidence="3">cv. Da-Ae</strain>
        <tissue evidence="2">Seedling</tissue>
    </source>
</reference>
<evidence type="ECO:0000313" key="3">
    <source>
        <dbReference type="Proteomes" id="UP000824890"/>
    </source>
</evidence>
<protein>
    <submittedName>
        <fullName evidence="2">Uncharacterized protein</fullName>
    </submittedName>
</protein>
<name>A0ABQ7Z575_BRANA</name>
<comment type="caution">
    <text evidence="2">The sequence shown here is derived from an EMBL/GenBank/DDBJ whole genome shotgun (WGS) entry which is preliminary data.</text>
</comment>
<proteinExistence type="predicted"/>
<sequence>MNSSSLNVLVSPPLISTSTPTLKAFHRPNFSSKPSKRISCMHDPSINLNFAPPPRIRVPVLSRANRPSQTSLELRDGSSSTRRLGSRSGEPSHRMHDSGMAGDQGGRVR</sequence>
<feature type="region of interest" description="Disordered" evidence="1">
    <location>
        <begin position="1"/>
        <end position="37"/>
    </location>
</feature>
<gene>
    <name evidence="2" type="ORF">HID58_072714</name>
</gene>
<feature type="compositionally biased region" description="Low complexity" evidence="1">
    <location>
        <begin position="77"/>
        <end position="89"/>
    </location>
</feature>
<organism evidence="2 3">
    <name type="scientific">Brassica napus</name>
    <name type="common">Rape</name>
    <dbReference type="NCBI Taxonomy" id="3708"/>
    <lineage>
        <taxon>Eukaryota</taxon>
        <taxon>Viridiplantae</taxon>
        <taxon>Streptophyta</taxon>
        <taxon>Embryophyta</taxon>
        <taxon>Tracheophyta</taxon>
        <taxon>Spermatophyta</taxon>
        <taxon>Magnoliopsida</taxon>
        <taxon>eudicotyledons</taxon>
        <taxon>Gunneridae</taxon>
        <taxon>Pentapetalae</taxon>
        <taxon>rosids</taxon>
        <taxon>malvids</taxon>
        <taxon>Brassicales</taxon>
        <taxon>Brassicaceae</taxon>
        <taxon>Brassiceae</taxon>
        <taxon>Brassica</taxon>
    </lineage>
</organism>
<evidence type="ECO:0000313" key="2">
    <source>
        <dbReference type="EMBL" id="KAH0875352.1"/>
    </source>
</evidence>
<dbReference type="Proteomes" id="UP000824890">
    <property type="component" value="Unassembled WGS sequence"/>
</dbReference>
<evidence type="ECO:0000256" key="1">
    <source>
        <dbReference type="SAM" id="MobiDB-lite"/>
    </source>
</evidence>
<accession>A0ABQ7Z575</accession>
<dbReference type="EMBL" id="JAGKQM010000016">
    <property type="protein sequence ID" value="KAH0875352.1"/>
    <property type="molecule type" value="Genomic_DNA"/>
</dbReference>